<dbReference type="OrthoDB" id="1094651at2759"/>
<keyword evidence="3" id="KW-1185">Reference proteome</keyword>
<reference evidence="2 3" key="2">
    <citation type="journal article" date="2018" name="Hortic Res">
        <title>Improved Brassica rapa reference genome by single-molecule sequencing and chromosome conformation capture technologies.</title>
        <authorList>
            <person name="Zhang L."/>
            <person name="Cai X."/>
            <person name="Wu J."/>
            <person name="Liu M."/>
            <person name="Grob S."/>
            <person name="Cheng F."/>
            <person name="Liang J."/>
            <person name="Cai C."/>
            <person name="Liu Z."/>
            <person name="Liu B."/>
            <person name="Wang F."/>
            <person name="Li S."/>
            <person name="Liu F."/>
            <person name="Li X."/>
            <person name="Cheng L."/>
            <person name="Yang W."/>
            <person name="Li M.H."/>
            <person name="Grossniklaus U."/>
            <person name="Zheng H."/>
            <person name="Wang X."/>
        </authorList>
    </citation>
    <scope>NUCLEOTIDE SEQUENCE [LARGE SCALE GENOMIC DNA]</scope>
    <source>
        <strain evidence="2 3">cv. Chiifu-401-42</strain>
    </source>
</reference>
<dbReference type="GeneID" id="103837545"/>
<feature type="compositionally biased region" description="Basic and acidic residues" evidence="1">
    <location>
        <begin position="83"/>
        <end position="94"/>
    </location>
</feature>
<dbReference type="RefSeq" id="XP_009112151.1">
    <property type="nucleotide sequence ID" value="XM_009113903.2"/>
</dbReference>
<dbReference type="Gramene" id="Bra037790.1">
    <property type="protein sequence ID" value="Bra037790.1-P"/>
    <property type="gene ID" value="Bra037790"/>
</dbReference>
<reference evidence="2" key="3">
    <citation type="submission" date="2023-03" db="UniProtKB">
        <authorList>
            <consortium name="EnsemblPlants"/>
        </authorList>
    </citation>
    <scope>IDENTIFICATION</scope>
    <source>
        <strain evidence="2">cv. Chiifu-401-42</strain>
    </source>
</reference>
<feature type="region of interest" description="Disordered" evidence="1">
    <location>
        <begin position="185"/>
        <end position="206"/>
    </location>
</feature>
<feature type="region of interest" description="Disordered" evidence="1">
    <location>
        <begin position="389"/>
        <end position="417"/>
    </location>
</feature>
<sequence>MGNCATKPKVLKDSEEDMVPVERDMAAPSDHNKVTAEKSQNNAPNEAVDAAATARRSEKGKEILVEDDVKKEHGKSQSLSPLFHEDKVIGKEVTDITPTKPESNDKTGASSEVTKLDDASPLMATNVKAPESFDVQTRNDLEVKIPKDSQVKTPETPKAKEAEEQEVHFSENWEVKFPEELETNTASGVVKVKEESKPPQVSKVSAPELSDVKVTKESVVPKVLEDKNVQEVSEAPTLPELSNTKVTKESDVPNKVFEDKNVPENSEVHAPPELSDIKVTKESNFPEVLEDKNVLKTDEVKAAESELLKVSEVKSSEDLEIKVPKVFEVKNPGTSNVKVETKVKTDQEASQVNTGEDTEVPEFLDAQEKIDKAEAQILEDIKVTEDKEIMMSENEEEKGLSIEKKVKESTLSDLDSK</sequence>
<dbReference type="FunCoup" id="M4F9M7">
    <property type="interactions" value="45"/>
</dbReference>
<dbReference type="EnsemblPlants" id="Bra037790.1">
    <property type="protein sequence ID" value="Bra037790.1-P"/>
    <property type="gene ID" value="Bra037790"/>
</dbReference>
<protein>
    <submittedName>
        <fullName evidence="2">Uncharacterized protein</fullName>
    </submittedName>
</protein>
<feature type="compositionally biased region" description="Basic and acidic residues" evidence="1">
    <location>
        <begin position="55"/>
        <end position="75"/>
    </location>
</feature>
<feature type="compositionally biased region" description="Basic and acidic residues" evidence="1">
    <location>
        <begin position="137"/>
        <end position="172"/>
    </location>
</feature>
<feature type="region of interest" description="Disordered" evidence="1">
    <location>
        <begin position="231"/>
        <end position="274"/>
    </location>
</feature>
<evidence type="ECO:0000313" key="2">
    <source>
        <dbReference type="EnsemblPlants" id="Bra037790.1-P"/>
    </source>
</evidence>
<dbReference type="HOGENOM" id="CLU_659489_0_0_1"/>
<dbReference type="Proteomes" id="UP000011750">
    <property type="component" value="Chromosome A09"/>
</dbReference>
<evidence type="ECO:0000256" key="1">
    <source>
        <dbReference type="SAM" id="MobiDB-lite"/>
    </source>
</evidence>
<feature type="region of interest" description="Disordered" evidence="1">
    <location>
        <begin position="1"/>
        <end position="172"/>
    </location>
</feature>
<feature type="compositionally biased region" description="Basic and acidic residues" evidence="1">
    <location>
        <begin position="397"/>
        <end position="417"/>
    </location>
</feature>
<accession>M4F9M7</accession>
<organism evidence="2 3">
    <name type="scientific">Brassica campestris</name>
    <name type="common">Field mustard</name>
    <dbReference type="NCBI Taxonomy" id="3711"/>
    <lineage>
        <taxon>Eukaryota</taxon>
        <taxon>Viridiplantae</taxon>
        <taxon>Streptophyta</taxon>
        <taxon>Embryophyta</taxon>
        <taxon>Tracheophyta</taxon>
        <taxon>Spermatophyta</taxon>
        <taxon>Magnoliopsida</taxon>
        <taxon>eudicotyledons</taxon>
        <taxon>Gunneridae</taxon>
        <taxon>Pentapetalae</taxon>
        <taxon>rosids</taxon>
        <taxon>malvids</taxon>
        <taxon>Brassicales</taxon>
        <taxon>Brassicaceae</taxon>
        <taxon>Brassiceae</taxon>
        <taxon>Brassica</taxon>
    </lineage>
</organism>
<feature type="compositionally biased region" description="Polar residues" evidence="1">
    <location>
        <begin position="96"/>
        <end position="113"/>
    </location>
</feature>
<dbReference type="InParanoid" id="M4F9M7"/>
<dbReference type="AlphaFoldDB" id="M4F9M7"/>
<reference evidence="2 3" key="1">
    <citation type="journal article" date="2011" name="Nat. Genet.">
        <title>The genome of the mesopolyploid crop species Brassica rapa.</title>
        <authorList>
            <consortium name="Brassica rapa Genome Sequencing Project Consortium"/>
            <person name="Wang X."/>
            <person name="Wang H."/>
            <person name="Wang J."/>
            <person name="Sun R."/>
            <person name="Wu J."/>
            <person name="Liu S."/>
            <person name="Bai Y."/>
            <person name="Mun J.H."/>
            <person name="Bancroft I."/>
            <person name="Cheng F."/>
            <person name="Huang S."/>
            <person name="Li X."/>
            <person name="Hua W."/>
            <person name="Wang J."/>
            <person name="Wang X."/>
            <person name="Freeling M."/>
            <person name="Pires J.C."/>
            <person name="Paterson A.H."/>
            <person name="Chalhoub B."/>
            <person name="Wang B."/>
            <person name="Hayward A."/>
            <person name="Sharpe A.G."/>
            <person name="Park B.S."/>
            <person name="Weisshaar B."/>
            <person name="Liu B."/>
            <person name="Li B."/>
            <person name="Liu B."/>
            <person name="Tong C."/>
            <person name="Song C."/>
            <person name="Duran C."/>
            <person name="Peng C."/>
            <person name="Geng C."/>
            <person name="Koh C."/>
            <person name="Lin C."/>
            <person name="Edwards D."/>
            <person name="Mu D."/>
            <person name="Shen D."/>
            <person name="Soumpourou E."/>
            <person name="Li F."/>
            <person name="Fraser F."/>
            <person name="Conant G."/>
            <person name="Lassalle G."/>
            <person name="King G.J."/>
            <person name="Bonnema G."/>
            <person name="Tang H."/>
            <person name="Wang H."/>
            <person name="Belcram H."/>
            <person name="Zhou H."/>
            <person name="Hirakawa H."/>
            <person name="Abe H."/>
            <person name="Guo H."/>
            <person name="Wang H."/>
            <person name="Jin H."/>
            <person name="Parkin I.A."/>
            <person name="Batley J."/>
            <person name="Kim J.S."/>
            <person name="Just J."/>
            <person name="Li J."/>
            <person name="Xu J."/>
            <person name="Deng J."/>
            <person name="Kim J.A."/>
            <person name="Li J."/>
            <person name="Yu J."/>
            <person name="Meng J."/>
            <person name="Wang J."/>
            <person name="Min J."/>
            <person name="Poulain J."/>
            <person name="Wang J."/>
            <person name="Hatakeyama K."/>
            <person name="Wu K."/>
            <person name="Wang L."/>
            <person name="Fang L."/>
            <person name="Trick M."/>
            <person name="Links M.G."/>
            <person name="Zhao M."/>
            <person name="Jin M."/>
            <person name="Ramchiary N."/>
            <person name="Drou N."/>
            <person name="Berkman P.J."/>
            <person name="Cai Q."/>
            <person name="Huang Q."/>
            <person name="Li R."/>
            <person name="Tabata S."/>
            <person name="Cheng S."/>
            <person name="Zhang S."/>
            <person name="Zhang S."/>
            <person name="Huang S."/>
            <person name="Sato S."/>
            <person name="Sun S."/>
            <person name="Kwon S.J."/>
            <person name="Choi S.R."/>
            <person name="Lee T.H."/>
            <person name="Fan W."/>
            <person name="Zhao X."/>
            <person name="Tan X."/>
            <person name="Xu X."/>
            <person name="Wang Y."/>
            <person name="Qiu Y."/>
            <person name="Yin Y."/>
            <person name="Li Y."/>
            <person name="Du Y."/>
            <person name="Liao Y."/>
            <person name="Lim Y."/>
            <person name="Narusaka Y."/>
            <person name="Wang Y."/>
            <person name="Wang Z."/>
            <person name="Li Z."/>
            <person name="Wang Z."/>
            <person name="Xiong Z."/>
            <person name="Zhang Z."/>
        </authorList>
    </citation>
    <scope>NUCLEOTIDE SEQUENCE [LARGE SCALE GENOMIC DNA]</scope>
    <source>
        <strain evidence="2 3">cv. Chiifu-401-42</strain>
    </source>
</reference>
<dbReference type="KEGG" id="brp:103837545"/>
<feature type="compositionally biased region" description="Basic and acidic residues" evidence="1">
    <location>
        <begin position="20"/>
        <end position="36"/>
    </location>
</feature>
<feature type="compositionally biased region" description="Basic and acidic residues" evidence="1">
    <location>
        <begin position="246"/>
        <end position="262"/>
    </location>
</feature>
<evidence type="ECO:0000313" key="3">
    <source>
        <dbReference type="Proteomes" id="UP000011750"/>
    </source>
</evidence>
<name>M4F9M7_BRACM</name>
<proteinExistence type="predicted"/>
<dbReference type="OMA" id="DQEAYQV"/>